<protein>
    <recommendedName>
        <fullName evidence="11">Bifunctional protein FolD</fullName>
    </recommendedName>
    <domain>
        <recommendedName>
            <fullName evidence="11">Methylenetetrahydrofolate dehydrogenase</fullName>
            <ecNumber evidence="11">1.5.1.5</ecNumber>
        </recommendedName>
    </domain>
    <domain>
        <recommendedName>
            <fullName evidence="11">Methenyltetrahydrofolate cyclohydrolase</fullName>
            <ecNumber evidence="11">3.5.4.9</ecNumber>
        </recommendedName>
    </domain>
</protein>
<keyword evidence="5 11" id="KW-0378">Hydrolase</keyword>
<evidence type="ECO:0000256" key="3">
    <source>
        <dbReference type="ARBA" id="ARBA00022605"/>
    </source>
</evidence>
<evidence type="ECO:0000256" key="5">
    <source>
        <dbReference type="ARBA" id="ARBA00022801"/>
    </source>
</evidence>
<dbReference type="SUPFAM" id="SSF53223">
    <property type="entry name" value="Aminoacid dehydrogenase-like, N-terminal domain"/>
    <property type="match status" value="1"/>
</dbReference>
<comment type="caution">
    <text evidence="11">Lacks conserved residue(s) required for the propagation of feature annotation.</text>
</comment>
<evidence type="ECO:0000256" key="11">
    <source>
        <dbReference type="HAMAP-Rule" id="MF_01576"/>
    </source>
</evidence>
<dbReference type="PRINTS" id="PR00085">
    <property type="entry name" value="THFDHDRGNASE"/>
</dbReference>
<feature type="binding site" evidence="11">
    <location>
        <position position="231"/>
    </location>
    <ligand>
        <name>NADP(+)</name>
        <dbReference type="ChEBI" id="CHEBI:58349"/>
    </ligand>
</feature>
<dbReference type="InterPro" id="IPR000672">
    <property type="entry name" value="THF_DH/CycHdrlase"/>
</dbReference>
<evidence type="ECO:0000256" key="9">
    <source>
        <dbReference type="ARBA" id="ARBA00023167"/>
    </source>
</evidence>
<evidence type="ECO:0000256" key="2">
    <source>
        <dbReference type="ARBA" id="ARBA00022563"/>
    </source>
</evidence>
<comment type="similarity">
    <text evidence="11">Belongs to the tetrahydrofolate dehydrogenase/cyclohydrolase family.</text>
</comment>
<keyword evidence="6 11" id="KW-0521">NADP</keyword>
<evidence type="ECO:0000256" key="10">
    <source>
        <dbReference type="ARBA" id="ARBA00023268"/>
    </source>
</evidence>
<name>A0ABN1VXF1_9ACTN</name>
<dbReference type="RefSeq" id="WP_344440161.1">
    <property type="nucleotide sequence ID" value="NZ_BAAALF010000012.1"/>
</dbReference>
<evidence type="ECO:0000256" key="4">
    <source>
        <dbReference type="ARBA" id="ARBA00022755"/>
    </source>
</evidence>
<evidence type="ECO:0000256" key="1">
    <source>
        <dbReference type="ARBA" id="ARBA00004777"/>
    </source>
</evidence>
<comment type="catalytic activity">
    <reaction evidence="11">
        <text>(6R)-5,10-methenyltetrahydrofolate + H2O = (6R)-10-formyltetrahydrofolate + H(+)</text>
        <dbReference type="Rhea" id="RHEA:23700"/>
        <dbReference type="ChEBI" id="CHEBI:15377"/>
        <dbReference type="ChEBI" id="CHEBI:15378"/>
        <dbReference type="ChEBI" id="CHEBI:57455"/>
        <dbReference type="ChEBI" id="CHEBI:195366"/>
        <dbReference type="EC" id="3.5.4.9"/>
    </reaction>
</comment>
<evidence type="ECO:0000256" key="8">
    <source>
        <dbReference type="ARBA" id="ARBA00023102"/>
    </source>
</evidence>
<dbReference type="InterPro" id="IPR036291">
    <property type="entry name" value="NAD(P)-bd_dom_sf"/>
</dbReference>
<reference evidence="14 15" key="1">
    <citation type="journal article" date="2019" name="Int. J. Syst. Evol. Microbiol.">
        <title>The Global Catalogue of Microorganisms (GCM) 10K type strain sequencing project: providing services to taxonomists for standard genome sequencing and annotation.</title>
        <authorList>
            <consortium name="The Broad Institute Genomics Platform"/>
            <consortium name="The Broad Institute Genome Sequencing Center for Infectious Disease"/>
            <person name="Wu L."/>
            <person name="Ma J."/>
        </authorList>
    </citation>
    <scope>NUCLEOTIDE SEQUENCE [LARGE SCALE GENOMIC DNA]</scope>
    <source>
        <strain evidence="14 15">JCM 13004</strain>
    </source>
</reference>
<keyword evidence="2 11" id="KW-0554">One-carbon metabolism</keyword>
<dbReference type="InterPro" id="IPR020630">
    <property type="entry name" value="THF_DH/CycHdrlase_cat_dom"/>
</dbReference>
<sequence>MGAVVLSGRELASELREEVTRRAAALAQRGRPVRLAVVSATDDGASAWYVRSIASAAARVGIVCDVLELGPQAGPERITETLRTLSADDEVHGIILQTPLPAGAALEDLASAIVPGKDVDGANPLSLGRLAAGLPAFAPATAEAVVRLLEHHGVPTAGRRAAVVGRSTVVGKPVAHLLLDRDATVTVCHSRTRELAEVTRAADIVVAAVGRAGLLTADHIGAGATVIDVGTNPTADGGLVGDVDPAAAERAGALTPVPGGVGPVTTALLLRHTVQAAEG</sequence>
<dbReference type="Gene3D" id="3.40.50.10860">
    <property type="entry name" value="Leucine Dehydrogenase, chain A, domain 1"/>
    <property type="match status" value="1"/>
</dbReference>
<feature type="binding site" evidence="11">
    <location>
        <begin position="165"/>
        <end position="167"/>
    </location>
    <ligand>
        <name>NADP(+)</name>
        <dbReference type="ChEBI" id="CHEBI:58349"/>
    </ligand>
</feature>
<evidence type="ECO:0000259" key="12">
    <source>
        <dbReference type="Pfam" id="PF00763"/>
    </source>
</evidence>
<dbReference type="HAMAP" id="MF_01576">
    <property type="entry name" value="THF_DHG_CYH"/>
    <property type="match status" value="1"/>
</dbReference>
<feature type="domain" description="Tetrahydrofolate dehydrogenase/cyclohydrolase NAD(P)-binding" evidence="13">
    <location>
        <begin position="139"/>
        <end position="278"/>
    </location>
</feature>
<dbReference type="Pfam" id="PF00763">
    <property type="entry name" value="THF_DHG_CYH"/>
    <property type="match status" value="1"/>
</dbReference>
<dbReference type="InterPro" id="IPR020631">
    <property type="entry name" value="THF_DH/CycHdrlase_NAD-bd_dom"/>
</dbReference>
<keyword evidence="8 11" id="KW-0368">Histidine biosynthesis</keyword>
<evidence type="ECO:0000259" key="13">
    <source>
        <dbReference type="Pfam" id="PF02882"/>
    </source>
</evidence>
<keyword evidence="15" id="KW-1185">Reference proteome</keyword>
<dbReference type="PANTHER" id="PTHR48099">
    <property type="entry name" value="C-1-TETRAHYDROFOLATE SYNTHASE, CYTOPLASMIC-RELATED"/>
    <property type="match status" value="1"/>
</dbReference>
<dbReference type="CDD" id="cd01080">
    <property type="entry name" value="NAD_bind_m-THF_DH_Cyclohyd"/>
    <property type="match status" value="1"/>
</dbReference>
<dbReference type="Proteomes" id="UP001500037">
    <property type="component" value="Unassembled WGS sequence"/>
</dbReference>
<evidence type="ECO:0000256" key="7">
    <source>
        <dbReference type="ARBA" id="ARBA00023002"/>
    </source>
</evidence>
<dbReference type="EC" id="1.5.1.5" evidence="11"/>
<comment type="caution">
    <text evidence="14">The sequence shown here is derived from an EMBL/GenBank/DDBJ whole genome shotgun (WGS) entry which is preliminary data.</text>
</comment>
<dbReference type="Pfam" id="PF02882">
    <property type="entry name" value="THF_DHG_CYH_C"/>
    <property type="match status" value="1"/>
</dbReference>
<gene>
    <name evidence="11" type="primary">folD</name>
    <name evidence="14" type="ORF">GCM10009665_12660</name>
</gene>
<dbReference type="PANTHER" id="PTHR48099:SF5">
    <property type="entry name" value="C-1-TETRAHYDROFOLATE SYNTHASE, CYTOPLASMIC"/>
    <property type="match status" value="1"/>
</dbReference>
<dbReference type="EC" id="3.5.4.9" evidence="11"/>
<dbReference type="SUPFAM" id="SSF51735">
    <property type="entry name" value="NAD(P)-binding Rossmann-fold domains"/>
    <property type="match status" value="1"/>
</dbReference>
<comment type="pathway">
    <text evidence="1 11">One-carbon metabolism; tetrahydrofolate interconversion.</text>
</comment>
<keyword evidence="3 11" id="KW-0028">Amino-acid biosynthesis</keyword>
<keyword evidence="10 11" id="KW-0511">Multifunctional enzyme</keyword>
<keyword evidence="9 11" id="KW-0486">Methionine biosynthesis</keyword>
<dbReference type="EMBL" id="BAAALF010000012">
    <property type="protein sequence ID" value="GAA1223852.1"/>
    <property type="molecule type" value="Genomic_DNA"/>
</dbReference>
<keyword evidence="4 11" id="KW-0658">Purine biosynthesis</keyword>
<proteinExistence type="inferred from homology"/>
<dbReference type="InterPro" id="IPR046346">
    <property type="entry name" value="Aminoacid_DH-like_N_sf"/>
</dbReference>
<evidence type="ECO:0000256" key="6">
    <source>
        <dbReference type="ARBA" id="ARBA00022857"/>
    </source>
</evidence>
<organism evidence="14 15">
    <name type="scientific">Kitasatospora nipponensis</name>
    <dbReference type="NCBI Taxonomy" id="258049"/>
    <lineage>
        <taxon>Bacteria</taxon>
        <taxon>Bacillati</taxon>
        <taxon>Actinomycetota</taxon>
        <taxon>Actinomycetes</taxon>
        <taxon>Kitasatosporales</taxon>
        <taxon>Streptomycetaceae</taxon>
        <taxon>Kitasatospora</taxon>
    </lineage>
</organism>
<comment type="subunit">
    <text evidence="11">Homodimer.</text>
</comment>
<feature type="domain" description="Tetrahydrofolate dehydrogenase/cyclohydrolase catalytic" evidence="12">
    <location>
        <begin position="6"/>
        <end position="120"/>
    </location>
</feature>
<comment type="catalytic activity">
    <reaction evidence="11">
        <text>(6R)-5,10-methylene-5,6,7,8-tetrahydrofolate + NADP(+) = (6R)-5,10-methenyltetrahydrofolate + NADPH</text>
        <dbReference type="Rhea" id="RHEA:22812"/>
        <dbReference type="ChEBI" id="CHEBI:15636"/>
        <dbReference type="ChEBI" id="CHEBI:57455"/>
        <dbReference type="ChEBI" id="CHEBI:57783"/>
        <dbReference type="ChEBI" id="CHEBI:58349"/>
        <dbReference type="EC" id="1.5.1.5"/>
    </reaction>
</comment>
<keyword evidence="7 11" id="KW-0560">Oxidoreductase</keyword>
<evidence type="ECO:0000313" key="15">
    <source>
        <dbReference type="Proteomes" id="UP001500037"/>
    </source>
</evidence>
<comment type="function">
    <text evidence="11">Catalyzes the oxidation of 5,10-methylenetetrahydrofolate to 5,10-methenyltetrahydrofolate and then the hydrolysis of 5,10-methenyltetrahydrofolate to 10-formyltetrahydrofolate.</text>
</comment>
<dbReference type="Gene3D" id="3.40.50.720">
    <property type="entry name" value="NAD(P)-binding Rossmann-like Domain"/>
    <property type="match status" value="1"/>
</dbReference>
<accession>A0ABN1VXF1</accession>
<evidence type="ECO:0000313" key="14">
    <source>
        <dbReference type="EMBL" id="GAA1223852.1"/>
    </source>
</evidence>